<dbReference type="EMBL" id="LAZR01016024">
    <property type="protein sequence ID" value="KKM06315.1"/>
    <property type="molecule type" value="Genomic_DNA"/>
</dbReference>
<sequence length="77" mass="9108">MKKIEAVKIIRKELFKGYGANGADFTNWGIVEDLSKRFGLQDTAYVDKIFHHNKEGLLEDFLLDLRYYKKRFNPQPK</sequence>
<organism evidence="1">
    <name type="scientific">marine sediment metagenome</name>
    <dbReference type="NCBI Taxonomy" id="412755"/>
    <lineage>
        <taxon>unclassified sequences</taxon>
        <taxon>metagenomes</taxon>
        <taxon>ecological metagenomes</taxon>
    </lineage>
</organism>
<name>A0A0F9H5J9_9ZZZZ</name>
<proteinExistence type="predicted"/>
<reference evidence="1" key="1">
    <citation type="journal article" date="2015" name="Nature">
        <title>Complex archaea that bridge the gap between prokaryotes and eukaryotes.</title>
        <authorList>
            <person name="Spang A."/>
            <person name="Saw J.H."/>
            <person name="Jorgensen S.L."/>
            <person name="Zaremba-Niedzwiedzka K."/>
            <person name="Martijn J."/>
            <person name="Lind A.E."/>
            <person name="van Eijk R."/>
            <person name="Schleper C."/>
            <person name="Guy L."/>
            <person name="Ettema T.J."/>
        </authorList>
    </citation>
    <scope>NUCLEOTIDE SEQUENCE</scope>
</reference>
<accession>A0A0F9H5J9</accession>
<comment type="caution">
    <text evidence="1">The sequence shown here is derived from an EMBL/GenBank/DDBJ whole genome shotgun (WGS) entry which is preliminary data.</text>
</comment>
<evidence type="ECO:0000313" key="1">
    <source>
        <dbReference type="EMBL" id="KKM06315.1"/>
    </source>
</evidence>
<gene>
    <name evidence="1" type="ORF">LCGC14_1745240</name>
</gene>
<protein>
    <submittedName>
        <fullName evidence="1">Uncharacterized protein</fullName>
    </submittedName>
</protein>
<dbReference type="AlphaFoldDB" id="A0A0F9H5J9"/>